<dbReference type="PROSITE" id="PS00455">
    <property type="entry name" value="AMP_BINDING"/>
    <property type="match status" value="1"/>
</dbReference>
<dbReference type="VEuPathDB" id="AmoebaDB:EHI_148340"/>
<name>A0A5K1U7Q4_ENTHI</name>
<dbReference type="InterPro" id="IPR042099">
    <property type="entry name" value="ANL_N_sf"/>
</dbReference>
<dbReference type="VEuPathDB" id="AmoebaDB:KM1_052550"/>
<dbReference type="Pfam" id="PF00501">
    <property type="entry name" value="AMP-binding"/>
    <property type="match status" value="1"/>
</dbReference>
<dbReference type="InterPro" id="IPR000873">
    <property type="entry name" value="AMP-dep_synth/lig_dom"/>
</dbReference>
<dbReference type="AlphaFoldDB" id="A0A5K1U7Q4"/>
<dbReference type="PANTHER" id="PTHR43272:SF107">
    <property type="entry name" value="LONG-CHAIN-FATTY-ACID--COA LIGASE 5"/>
    <property type="match status" value="1"/>
</dbReference>
<proteinExistence type="predicted"/>
<dbReference type="OMA" id="CANPKIN"/>
<dbReference type="GO" id="GO:0004467">
    <property type="term" value="F:long-chain fatty acid-CoA ligase activity"/>
    <property type="evidence" value="ECO:0007669"/>
    <property type="project" value="TreeGrafter"/>
</dbReference>
<dbReference type="VEuPathDB" id="AmoebaDB:EHI5A_004440"/>
<dbReference type="EMBL" id="BDEQ01000001">
    <property type="protein sequence ID" value="GAT91672.1"/>
    <property type="molecule type" value="Genomic_DNA"/>
</dbReference>
<protein>
    <submittedName>
        <fullName evidence="2">Long-chain-fatty-acid--coa ligase putative</fullName>
    </submittedName>
</protein>
<dbReference type="SUPFAM" id="SSF56801">
    <property type="entry name" value="Acetyl-CoA synthetase-like"/>
    <property type="match status" value="1"/>
</dbReference>
<evidence type="ECO:0000313" key="3">
    <source>
        <dbReference type="Proteomes" id="UP000078387"/>
    </source>
</evidence>
<accession>A0A5K1U7Q4</accession>
<evidence type="ECO:0000259" key="1">
    <source>
        <dbReference type="Pfam" id="PF00501"/>
    </source>
</evidence>
<gene>
    <name evidence="2" type="ORF">CL6EHI_148340</name>
</gene>
<dbReference type="GO" id="GO:0016020">
    <property type="term" value="C:membrane"/>
    <property type="evidence" value="ECO:0007669"/>
    <property type="project" value="TreeGrafter"/>
</dbReference>
<organism evidence="2 3">
    <name type="scientific">Entamoeba histolytica</name>
    <dbReference type="NCBI Taxonomy" id="5759"/>
    <lineage>
        <taxon>Eukaryota</taxon>
        <taxon>Amoebozoa</taxon>
        <taxon>Evosea</taxon>
        <taxon>Archamoebae</taxon>
        <taxon>Mastigamoebida</taxon>
        <taxon>Entamoebidae</taxon>
        <taxon>Entamoeba</taxon>
    </lineage>
</organism>
<reference evidence="2 3" key="1">
    <citation type="submission" date="2016-05" db="EMBL/GenBank/DDBJ databases">
        <title>First whole genome sequencing of Entamoeba histolytica HM1:IMSS-clone-6.</title>
        <authorList>
            <person name="Mukherjee Avik.K."/>
            <person name="Izumyama S."/>
            <person name="Nakada-Tsukui K."/>
            <person name="Nozaki T."/>
        </authorList>
    </citation>
    <scope>NUCLEOTIDE SEQUENCE [LARGE SCALE GENOMIC DNA]</scope>
    <source>
        <strain evidence="2 3">HM1:IMSS clone 6</strain>
    </source>
</reference>
<dbReference type="Gene3D" id="3.40.50.12780">
    <property type="entry name" value="N-terminal domain of ligase-like"/>
    <property type="match status" value="1"/>
</dbReference>
<dbReference type="Proteomes" id="UP000078387">
    <property type="component" value="Unassembled WGS sequence"/>
</dbReference>
<feature type="domain" description="AMP-dependent synthetase/ligase" evidence="1">
    <location>
        <begin position="40"/>
        <end position="466"/>
    </location>
</feature>
<dbReference type="PANTHER" id="PTHR43272">
    <property type="entry name" value="LONG-CHAIN-FATTY-ACID--COA LIGASE"/>
    <property type="match status" value="1"/>
</dbReference>
<evidence type="ECO:0000313" key="2">
    <source>
        <dbReference type="EMBL" id="GAT91672.1"/>
    </source>
</evidence>
<dbReference type="VEuPathDB" id="AmoebaDB:EHI8A_020280"/>
<keyword evidence="2" id="KW-0436">Ligase</keyword>
<sequence length="642" mass="73287">MDTSHRKHTIYVYPDDYEKNGNKLLISDHPLIHSPIDAVEHWVEDDPDHPFIGERKYISGGKRGEYEYYSYKEVLEYSKTLARGLIKMGIKKGDNLGFFSRRRLEWHYLFIACSYIGARICSLYESLGKEAVKYIIEHAELKYIFTSNEKIKVLEEVGCLKNIIFINEFEVEQPSKDGILTSFLDVYNLGLANTDILLTKVKPEDDALLMYTSGTTGFPKGVPLTHENLISCATSLVERIPLELLLLHPRGTDPMSSISFLPLAHVFAIVLEMTIYRLGGVIGLMSQGIPTLVEDIKLMKPVVLAAVPRVLQTIYSKVMEGLRETSCLTQLIYNSAFYLKEKRLEFEPTALTPSFDNIFFGQIKEKFGGKLQIIISAGAPLTEEIAKFFRIVIVDALFIGYGLTETTGMGLASQFSNGIHLDVAGRPYPTVMAKIECVPEMGFCTQNEECCGEIYLKTTAGFKGYYKESEEYNNEHIKDGWIKTNDIVKYRKDHDFEIIARANNIFKLSQGEYISTEKIENILQESNYVKDIFVDGKSTLNYLYGIIVPQFIFLRKEIIGTPLENKTDEELCKNPKIIEIILNDLNKVASEHGLMGYEKVKRIILHPYSFDIERDLITPSLKIKRNNVKKYFEREITELLKN</sequence>
<comment type="caution">
    <text evidence="2">The sequence shown here is derived from an EMBL/GenBank/DDBJ whole genome shotgun (WGS) entry which is preliminary data.</text>
</comment>
<dbReference type="GO" id="GO:0005783">
    <property type="term" value="C:endoplasmic reticulum"/>
    <property type="evidence" value="ECO:0007669"/>
    <property type="project" value="TreeGrafter"/>
</dbReference>
<dbReference type="InterPro" id="IPR020845">
    <property type="entry name" value="AMP-binding_CS"/>
</dbReference>
<dbReference type="VEuPathDB" id="AmoebaDB:EHI7A_022770"/>